<gene>
    <name evidence="1" type="ORF">U9M48_005578</name>
</gene>
<evidence type="ECO:0000313" key="1">
    <source>
        <dbReference type="EMBL" id="WVZ54834.1"/>
    </source>
</evidence>
<proteinExistence type="predicted"/>
<dbReference type="Proteomes" id="UP001341281">
    <property type="component" value="Chromosome 01"/>
</dbReference>
<keyword evidence="2" id="KW-1185">Reference proteome</keyword>
<evidence type="ECO:0000313" key="2">
    <source>
        <dbReference type="Proteomes" id="UP001341281"/>
    </source>
</evidence>
<name>A0AAQ3PSJ0_PASNO</name>
<protein>
    <submittedName>
        <fullName evidence="1">Uncharacterized protein</fullName>
    </submittedName>
</protein>
<dbReference type="EMBL" id="CP144745">
    <property type="protein sequence ID" value="WVZ54834.1"/>
    <property type="molecule type" value="Genomic_DNA"/>
</dbReference>
<organism evidence="1 2">
    <name type="scientific">Paspalum notatum var. saurae</name>
    <dbReference type="NCBI Taxonomy" id="547442"/>
    <lineage>
        <taxon>Eukaryota</taxon>
        <taxon>Viridiplantae</taxon>
        <taxon>Streptophyta</taxon>
        <taxon>Embryophyta</taxon>
        <taxon>Tracheophyta</taxon>
        <taxon>Spermatophyta</taxon>
        <taxon>Magnoliopsida</taxon>
        <taxon>Liliopsida</taxon>
        <taxon>Poales</taxon>
        <taxon>Poaceae</taxon>
        <taxon>PACMAD clade</taxon>
        <taxon>Panicoideae</taxon>
        <taxon>Andropogonodae</taxon>
        <taxon>Paspaleae</taxon>
        <taxon>Paspalinae</taxon>
        <taxon>Paspalum</taxon>
    </lineage>
</organism>
<reference evidence="1 2" key="1">
    <citation type="submission" date="2024-02" db="EMBL/GenBank/DDBJ databases">
        <title>High-quality chromosome-scale genome assembly of Pensacola bahiagrass (Paspalum notatum Flugge var. saurae).</title>
        <authorList>
            <person name="Vega J.M."/>
            <person name="Podio M."/>
            <person name="Orjuela J."/>
            <person name="Siena L.A."/>
            <person name="Pessino S.C."/>
            <person name="Combes M.C."/>
            <person name="Mariac C."/>
            <person name="Albertini E."/>
            <person name="Pupilli F."/>
            <person name="Ortiz J.P.A."/>
            <person name="Leblanc O."/>
        </authorList>
    </citation>
    <scope>NUCLEOTIDE SEQUENCE [LARGE SCALE GENOMIC DNA]</scope>
    <source>
        <strain evidence="1">R1</strain>
        <tissue evidence="1">Leaf</tissue>
    </source>
</reference>
<sequence length="172" mass="18362">MHAAVRSSRVRYVYGDGADVDAVDVSVDGVEDLGSSPGGVHGAEVADQNARLGAASLVPLRAWRGSEIVLATYRSGMRGATRSICPQPRVASVLAASEGPPARRPFIGRLHTKYHHATLCLLETDEDDFVDHCAAKMGGEPDPTGCANLYERKKNINICAGVSVYQEDKINN</sequence>
<dbReference type="AlphaFoldDB" id="A0AAQ3PSJ0"/>
<accession>A0AAQ3PSJ0</accession>